<evidence type="ECO:0000259" key="1">
    <source>
        <dbReference type="PROSITE" id="PS50932"/>
    </source>
</evidence>
<sequence length="78" mass="8670">MRDVAQHAGVSVSTVSNVLQILIDGLRDNTDCGTNIIFDNAGNNTDSATLLPYVEQALNDDRDLRQNIRRYCLLILVH</sequence>
<dbReference type="Proteomes" id="UP000746649">
    <property type="component" value="Unassembled WGS sequence"/>
</dbReference>
<organism evidence="2 3">
    <name type="scientific">Citrobacter sedlakii</name>
    <dbReference type="NCBI Taxonomy" id="67826"/>
    <lineage>
        <taxon>Bacteria</taxon>
        <taxon>Pseudomonadati</taxon>
        <taxon>Pseudomonadota</taxon>
        <taxon>Gammaproteobacteria</taxon>
        <taxon>Enterobacterales</taxon>
        <taxon>Enterobacteriaceae</taxon>
        <taxon>Citrobacter</taxon>
        <taxon>Citrobacter freundii complex</taxon>
    </lineage>
</organism>
<feature type="domain" description="HTH lacI-type" evidence="1">
    <location>
        <begin position="1"/>
        <end position="19"/>
    </location>
</feature>
<dbReference type="Gene3D" id="1.10.260.40">
    <property type="entry name" value="lambda repressor-like DNA-binding domains"/>
    <property type="match status" value="1"/>
</dbReference>
<keyword evidence="3" id="KW-1185">Reference proteome</keyword>
<evidence type="ECO:0000313" key="3">
    <source>
        <dbReference type="Proteomes" id="UP000746649"/>
    </source>
</evidence>
<accession>A0ABS0ZWX6</accession>
<dbReference type="EMBL" id="JADWND010000014">
    <property type="protein sequence ID" value="MBJ8383316.1"/>
    <property type="molecule type" value="Genomic_DNA"/>
</dbReference>
<dbReference type="GO" id="GO:0003677">
    <property type="term" value="F:DNA binding"/>
    <property type="evidence" value="ECO:0007669"/>
    <property type="project" value="UniProtKB-KW"/>
</dbReference>
<proteinExistence type="predicted"/>
<dbReference type="Pfam" id="PF00356">
    <property type="entry name" value="LacI"/>
    <property type="match status" value="1"/>
</dbReference>
<comment type="caution">
    <text evidence="2">The sequence shown here is derived from an EMBL/GenBank/DDBJ whole genome shotgun (WGS) entry which is preliminary data.</text>
</comment>
<protein>
    <submittedName>
        <fullName evidence="2">LacI family DNA-binding transcriptional regulator</fullName>
    </submittedName>
</protein>
<gene>
    <name evidence="2" type="ORF">I6M88_20410</name>
</gene>
<reference evidence="2 3" key="1">
    <citation type="submission" date="2020-11" db="EMBL/GenBank/DDBJ databases">
        <title>Enhanced detection system for hospital associated transmission using whole genome sequencing surveillance.</title>
        <authorList>
            <person name="Harrison L.H."/>
            <person name="Van Tyne D."/>
            <person name="Marsh J.W."/>
            <person name="Griffith M.P."/>
            <person name="Snyder D.J."/>
            <person name="Cooper V.S."/>
            <person name="Mustapha M."/>
        </authorList>
    </citation>
    <scope>NUCLEOTIDE SEQUENCE [LARGE SCALE GENOMIC DNA]</scope>
    <source>
        <strain evidence="2 3">CB00117</strain>
    </source>
</reference>
<keyword evidence="2" id="KW-0238">DNA-binding</keyword>
<evidence type="ECO:0000313" key="2">
    <source>
        <dbReference type="EMBL" id="MBJ8383316.1"/>
    </source>
</evidence>
<dbReference type="PROSITE" id="PS50932">
    <property type="entry name" value="HTH_LACI_2"/>
    <property type="match status" value="1"/>
</dbReference>
<dbReference type="InterPro" id="IPR010982">
    <property type="entry name" value="Lambda_DNA-bd_dom_sf"/>
</dbReference>
<dbReference type="InterPro" id="IPR000843">
    <property type="entry name" value="HTH_LacI"/>
</dbReference>
<name>A0ABS0ZWX6_9ENTR</name>